<keyword evidence="1" id="KW-1133">Transmembrane helix</keyword>
<dbReference type="AlphaFoldDB" id="A0A8S9MDW7"/>
<name>A0A8S9MDW7_BRACR</name>
<gene>
    <name evidence="2" type="ORF">F2Q68_00040778</name>
</gene>
<sequence>MMGFAISDEFLGTFVPIVVYWVYSGMYICLGSMERYRLHSKVDEEEKNLVTKSAVVKGVLLQQTLQAIISVILFKEAPLFVLKLLNREL</sequence>
<keyword evidence="1" id="KW-0472">Membrane</keyword>
<proteinExistence type="predicted"/>
<protein>
    <submittedName>
        <fullName evidence="2">Uncharacterized protein</fullName>
    </submittedName>
</protein>
<dbReference type="EMBL" id="QGKW02000007">
    <property type="protein sequence ID" value="KAF2616697.1"/>
    <property type="molecule type" value="Genomic_DNA"/>
</dbReference>
<comment type="caution">
    <text evidence="2">The sequence shown here is derived from an EMBL/GenBank/DDBJ whole genome shotgun (WGS) entry which is preliminary data.</text>
</comment>
<evidence type="ECO:0000256" key="1">
    <source>
        <dbReference type="SAM" id="Phobius"/>
    </source>
</evidence>
<organism evidence="2 3">
    <name type="scientific">Brassica cretica</name>
    <name type="common">Mustard</name>
    <dbReference type="NCBI Taxonomy" id="69181"/>
    <lineage>
        <taxon>Eukaryota</taxon>
        <taxon>Viridiplantae</taxon>
        <taxon>Streptophyta</taxon>
        <taxon>Embryophyta</taxon>
        <taxon>Tracheophyta</taxon>
        <taxon>Spermatophyta</taxon>
        <taxon>Magnoliopsida</taxon>
        <taxon>eudicotyledons</taxon>
        <taxon>Gunneridae</taxon>
        <taxon>Pentapetalae</taxon>
        <taxon>rosids</taxon>
        <taxon>malvids</taxon>
        <taxon>Brassicales</taxon>
        <taxon>Brassicaceae</taxon>
        <taxon>Brassiceae</taxon>
        <taxon>Brassica</taxon>
    </lineage>
</organism>
<feature type="transmembrane region" description="Helical" evidence="1">
    <location>
        <begin position="12"/>
        <end position="30"/>
    </location>
</feature>
<evidence type="ECO:0000313" key="3">
    <source>
        <dbReference type="Proteomes" id="UP000712281"/>
    </source>
</evidence>
<reference evidence="2" key="1">
    <citation type="submission" date="2019-12" db="EMBL/GenBank/DDBJ databases">
        <title>Genome sequencing and annotation of Brassica cretica.</title>
        <authorList>
            <person name="Studholme D.J."/>
            <person name="Sarris P.F."/>
        </authorList>
    </citation>
    <scope>NUCLEOTIDE SEQUENCE</scope>
    <source>
        <strain evidence="2">PFS-001/15</strain>
        <tissue evidence="2">Leaf</tissue>
    </source>
</reference>
<keyword evidence="1" id="KW-0812">Transmembrane</keyword>
<evidence type="ECO:0000313" key="2">
    <source>
        <dbReference type="EMBL" id="KAF2616697.1"/>
    </source>
</evidence>
<dbReference type="Proteomes" id="UP000712281">
    <property type="component" value="Unassembled WGS sequence"/>
</dbReference>
<accession>A0A8S9MDW7</accession>